<keyword evidence="4" id="KW-1185">Reference proteome</keyword>
<feature type="compositionally biased region" description="Low complexity" evidence="1">
    <location>
        <begin position="487"/>
        <end position="500"/>
    </location>
</feature>
<feature type="compositionally biased region" description="Polar residues" evidence="1">
    <location>
        <begin position="590"/>
        <end position="606"/>
    </location>
</feature>
<evidence type="ECO:0000256" key="1">
    <source>
        <dbReference type="SAM" id="MobiDB-lite"/>
    </source>
</evidence>
<feature type="domain" description="ELP1 three-helical bundle" evidence="2">
    <location>
        <begin position="414"/>
        <end position="580"/>
    </location>
</feature>
<dbReference type="GO" id="GO:0033588">
    <property type="term" value="C:elongator holoenzyme complex"/>
    <property type="evidence" value="ECO:0007669"/>
    <property type="project" value="InterPro"/>
</dbReference>
<dbReference type="InterPro" id="IPR006849">
    <property type="entry name" value="Elp1"/>
</dbReference>
<protein>
    <recommendedName>
        <fullName evidence="2">ELP1 three-helical bundle domain-containing protein</fullName>
    </recommendedName>
</protein>
<dbReference type="Pfam" id="PF23936">
    <property type="entry name" value="HB_ELP1"/>
    <property type="match status" value="1"/>
</dbReference>
<gene>
    <name evidence="3" type="ORF">JOB18_012104</name>
</gene>
<proteinExistence type="predicted"/>
<evidence type="ECO:0000313" key="3">
    <source>
        <dbReference type="EMBL" id="KAG7517579.1"/>
    </source>
</evidence>
<feature type="region of interest" description="Disordered" evidence="1">
    <location>
        <begin position="1"/>
        <end position="21"/>
    </location>
</feature>
<dbReference type="Proteomes" id="UP000693946">
    <property type="component" value="Linkage Group LG12"/>
</dbReference>
<feature type="region of interest" description="Disordered" evidence="1">
    <location>
        <begin position="482"/>
        <end position="515"/>
    </location>
</feature>
<comment type="caution">
    <text evidence="3">The sequence shown here is derived from an EMBL/GenBank/DDBJ whole genome shotgun (WGS) entry which is preliminary data.</text>
</comment>
<dbReference type="GO" id="GO:0005829">
    <property type="term" value="C:cytosol"/>
    <property type="evidence" value="ECO:0007669"/>
    <property type="project" value="TreeGrafter"/>
</dbReference>
<organism evidence="3 4">
    <name type="scientific">Solea senegalensis</name>
    <name type="common">Senegalese sole</name>
    <dbReference type="NCBI Taxonomy" id="28829"/>
    <lineage>
        <taxon>Eukaryota</taxon>
        <taxon>Metazoa</taxon>
        <taxon>Chordata</taxon>
        <taxon>Craniata</taxon>
        <taxon>Vertebrata</taxon>
        <taxon>Euteleostomi</taxon>
        <taxon>Actinopterygii</taxon>
        <taxon>Neopterygii</taxon>
        <taxon>Teleostei</taxon>
        <taxon>Neoteleostei</taxon>
        <taxon>Acanthomorphata</taxon>
        <taxon>Carangaria</taxon>
        <taxon>Pleuronectiformes</taxon>
        <taxon>Pleuronectoidei</taxon>
        <taxon>Soleidae</taxon>
        <taxon>Solea</taxon>
    </lineage>
</organism>
<dbReference type="PANTHER" id="PTHR12747">
    <property type="entry name" value="ELONGATOR COMPLEX PROTEIN 1"/>
    <property type="match status" value="1"/>
</dbReference>
<dbReference type="InterPro" id="IPR056169">
    <property type="entry name" value="HB_ELP1"/>
</dbReference>
<reference evidence="3 4" key="1">
    <citation type="journal article" date="2021" name="Sci. Rep.">
        <title>Chromosome anchoring in Senegalese sole (Solea senegalensis) reveals sex-associated markers and genome rearrangements in flatfish.</title>
        <authorList>
            <person name="Guerrero-Cozar I."/>
            <person name="Gomez-Garrido J."/>
            <person name="Berbel C."/>
            <person name="Martinez-Blanch J.F."/>
            <person name="Alioto T."/>
            <person name="Claros M.G."/>
            <person name="Gagnaire P.A."/>
            <person name="Manchado M."/>
        </authorList>
    </citation>
    <scope>NUCLEOTIDE SEQUENCE [LARGE SCALE GENOMIC DNA]</scope>
    <source>
        <strain evidence="3">Sse05_10M</strain>
    </source>
</reference>
<evidence type="ECO:0000259" key="2">
    <source>
        <dbReference type="Pfam" id="PF23936"/>
    </source>
</evidence>
<dbReference type="PANTHER" id="PTHR12747:SF0">
    <property type="entry name" value="ELONGATOR COMPLEX PROTEIN 1"/>
    <property type="match status" value="1"/>
</dbReference>
<dbReference type="AlphaFoldDB" id="A0AAV6SKG9"/>
<feature type="region of interest" description="Disordered" evidence="1">
    <location>
        <begin position="590"/>
        <end position="610"/>
    </location>
</feature>
<evidence type="ECO:0000313" key="4">
    <source>
        <dbReference type="Proteomes" id="UP000693946"/>
    </source>
</evidence>
<accession>A0AAV6SKG9</accession>
<dbReference type="EMBL" id="JAGKHQ010000004">
    <property type="protein sequence ID" value="KAG7517579.1"/>
    <property type="molecule type" value="Genomic_DNA"/>
</dbReference>
<feature type="compositionally biased region" description="Basic and acidic residues" evidence="1">
    <location>
        <begin position="1"/>
        <end position="11"/>
    </location>
</feature>
<dbReference type="GO" id="GO:0002926">
    <property type="term" value="P:tRNA wobble base 5-methoxycarbonylmethyl-2-thiouridinylation"/>
    <property type="evidence" value="ECO:0007669"/>
    <property type="project" value="TreeGrafter"/>
</dbReference>
<name>A0AAV6SKG9_SOLSE</name>
<sequence length="640" mass="72427">MKETENGKLRQENTGYNSASLHHGENTGHLHKCRGQVRPCQLKSHFLTSRVVVTQKVQRRYICAQKLNSSQKLMYDVTASVYSSRLLVAVLNTSQSVCRALVSACRQESDSSTFGFAGKFRVSVRSVELEACQLQRRVREVRNPRWRRRTSAPARFPLLRRFTAWTKGPIPDRVWGLLLHELRIEVPPLLGVLSGEESAGVELLFQLVKSCISRQGPGERDAGLVVDVDKTKEPLKLLAGVASRDSSHQKYLKNKHSRRQRKALVHKLADERPHLLHCLKLFQQQLWFSDNINMAACAENSESAVTGRDVLHKDRAEQCRILLWRQRRSHGGACRAAGRHHWSVHPDTGQQVSLPQLPRLATSERTESKSRFLNKTSVLEHRSQNDCEEAILALITGAVWEEALRLIYMHNRRDITETNLKPALLDAVNTQTVFLEAQVATFTRHRSRLCVVREHKEKARLDLLDEDGPDCPDAELYSEASSAMTGSKYSHSNSRVSSRSSKNRRKAERKKLSLKEGSPMEDRALMFALGEIITTVDKMREEVHGLLKALVLFQFDKHAEKLQAAYDHALQMMEGAVPEVWPENVQNSQAPLTGPNSTANSIMASYQQQQQQRPAAAQDLEVLAPPKMRNGIKWKLAILT</sequence>
<dbReference type="GO" id="GO:0000049">
    <property type="term" value="F:tRNA binding"/>
    <property type="evidence" value="ECO:0007669"/>
    <property type="project" value="TreeGrafter"/>
</dbReference>